<proteinExistence type="predicted"/>
<dbReference type="PANTHER" id="PTHR11977:SF51">
    <property type="entry name" value="PROTEIN FLIGHTLESS-1 HOMOLOG"/>
    <property type="match status" value="1"/>
</dbReference>
<reference evidence="3" key="1">
    <citation type="submission" date="2020-05" db="EMBL/GenBank/DDBJ databases">
        <title>Phylogenomic resolution of chytrid fungi.</title>
        <authorList>
            <person name="Stajich J.E."/>
            <person name="Amses K."/>
            <person name="Simmons R."/>
            <person name="Seto K."/>
            <person name="Myers J."/>
            <person name="Bonds A."/>
            <person name="Quandt C.A."/>
            <person name="Barry K."/>
            <person name="Liu P."/>
            <person name="Grigoriev I."/>
            <person name="Longcore J.E."/>
            <person name="James T.Y."/>
        </authorList>
    </citation>
    <scope>NUCLEOTIDE SEQUENCE</scope>
    <source>
        <strain evidence="3">PLAUS21</strain>
    </source>
</reference>
<feature type="domain" description="Gelsolin-like" evidence="2">
    <location>
        <begin position="273"/>
        <end position="344"/>
    </location>
</feature>
<feature type="domain" description="Gelsolin-like" evidence="2">
    <location>
        <begin position="101"/>
        <end position="166"/>
    </location>
</feature>
<dbReference type="AlphaFoldDB" id="A0AAD5Y435"/>
<dbReference type="InterPro" id="IPR007122">
    <property type="entry name" value="Villin/Gelsolin"/>
</dbReference>
<dbReference type="GO" id="GO:0051014">
    <property type="term" value="P:actin filament severing"/>
    <property type="evidence" value="ECO:0007669"/>
    <property type="project" value="TreeGrafter"/>
</dbReference>
<keyword evidence="1" id="KW-0677">Repeat</keyword>
<sequence>MSLKHAGLPPQVEITPVETERIEQGSVFINALHAMEEKKYEIQEHIPVETIATPTTAPKTVDYSNIYDPEVGHAPGVTIFRIELLYPVQLSTDEIGKFCVSDAYIILNTIEKDSQFEYEIYTWIGSEAETDKRFCCAMFAVALRNSIDAKCKIIRQTESEEDEKFMDLFNDNIELLDASFGTDSGLYMAEEKSYPVKLYKMSGKTRVNAVLHKSKGRILAGRINANERAGKAEFAELEEEEDNLRFWEILEGDRGMINGVFPKIAPDLESHIVEVGNIKKSMLVSDGCYVLDCGVELYLWIGKKAWADLKKIATELFAKVVASQSRPPWVTFSKLTENAESEVFKHRFVDWEGKERDFTKPVKIEKETLKNTEGLKVDVDAIYRPQYLSLCRQDLMEELMKEVNSLLEAFTIFVYQKGKFIQLPPHEQGHFYSQDAYIFLCVYNSTAKALDMMIDNNVDISDLKDVIALNSDANSPKNIECVVYFWQGPRTNKMAYSTFKLSTQQEMENLVTEMYDCKVRIQLVEHEKEPFALLAHLENNYALHFGTRAQSLKKNREVFPKLYQIRTDRRYRTCRAIEIEMDASYLVSNDCFFVNDSTSQRGFLYKGEYTSDLEFTNAIMSVNLIYQLSNPDIEIDESTENPLVVLHKDIRLIDSDNAPGEFWDYFPEKQLPVKIETGFLRVFSCNCSSGFFKIEELFYYTQSNLTPNSCIIVDPGAPHNLFVWIGSDTSDLVRKLVRQSVVIWLKNCNDGRVMYSPSQAKKKNRQSLSQFLLTSILSISGLGAEPQDNVTWVYQGKETRQFKAYFHGWDNSMLAVTEPGNLFSREHSKPSPMLFA</sequence>
<dbReference type="GO" id="GO:0005546">
    <property type="term" value="F:phosphatidylinositol-4,5-bisphosphate binding"/>
    <property type="evidence" value="ECO:0007669"/>
    <property type="project" value="TreeGrafter"/>
</dbReference>
<name>A0AAD5Y435_9FUNG</name>
<dbReference type="PRINTS" id="PR00597">
    <property type="entry name" value="GELSOLIN"/>
</dbReference>
<evidence type="ECO:0000313" key="3">
    <source>
        <dbReference type="EMBL" id="KAJ3258638.1"/>
    </source>
</evidence>
<dbReference type="EMBL" id="JADGKB010000025">
    <property type="protein sequence ID" value="KAJ3258638.1"/>
    <property type="molecule type" value="Genomic_DNA"/>
</dbReference>
<dbReference type="SUPFAM" id="SSF55753">
    <property type="entry name" value="Actin depolymerizing proteins"/>
    <property type="match status" value="5"/>
</dbReference>
<dbReference type="GO" id="GO:0015629">
    <property type="term" value="C:actin cytoskeleton"/>
    <property type="evidence" value="ECO:0007669"/>
    <property type="project" value="TreeGrafter"/>
</dbReference>
<evidence type="ECO:0000256" key="1">
    <source>
        <dbReference type="ARBA" id="ARBA00022737"/>
    </source>
</evidence>
<dbReference type="GO" id="GO:0008154">
    <property type="term" value="P:actin polymerization or depolymerization"/>
    <property type="evidence" value="ECO:0007669"/>
    <property type="project" value="TreeGrafter"/>
</dbReference>
<gene>
    <name evidence="3" type="ORF">HK103_003427</name>
</gene>
<accession>A0AAD5Y435</accession>
<evidence type="ECO:0000313" key="4">
    <source>
        <dbReference type="Proteomes" id="UP001210925"/>
    </source>
</evidence>
<dbReference type="GO" id="GO:0051016">
    <property type="term" value="P:barbed-end actin filament capping"/>
    <property type="evidence" value="ECO:0007669"/>
    <property type="project" value="TreeGrafter"/>
</dbReference>
<dbReference type="InterPro" id="IPR029006">
    <property type="entry name" value="ADF-H/Gelsolin-like_dom_sf"/>
</dbReference>
<dbReference type="Proteomes" id="UP001210925">
    <property type="component" value="Unassembled WGS sequence"/>
</dbReference>
<dbReference type="InterPro" id="IPR007123">
    <property type="entry name" value="Gelsolin-like_dom"/>
</dbReference>
<dbReference type="GO" id="GO:0051015">
    <property type="term" value="F:actin filament binding"/>
    <property type="evidence" value="ECO:0007669"/>
    <property type="project" value="InterPro"/>
</dbReference>
<dbReference type="PANTHER" id="PTHR11977">
    <property type="entry name" value="VILLIN"/>
    <property type="match status" value="1"/>
</dbReference>
<dbReference type="Gene3D" id="3.40.20.10">
    <property type="entry name" value="Severin"/>
    <property type="match status" value="5"/>
</dbReference>
<dbReference type="GO" id="GO:0005634">
    <property type="term" value="C:nucleus"/>
    <property type="evidence" value="ECO:0007669"/>
    <property type="project" value="TreeGrafter"/>
</dbReference>
<dbReference type="GO" id="GO:0005737">
    <property type="term" value="C:cytoplasm"/>
    <property type="evidence" value="ECO:0007669"/>
    <property type="project" value="TreeGrafter"/>
</dbReference>
<dbReference type="SMART" id="SM00262">
    <property type="entry name" value="GEL"/>
    <property type="match status" value="4"/>
</dbReference>
<organism evidence="3 4">
    <name type="scientific">Boothiomyces macroporosus</name>
    <dbReference type="NCBI Taxonomy" id="261099"/>
    <lineage>
        <taxon>Eukaryota</taxon>
        <taxon>Fungi</taxon>
        <taxon>Fungi incertae sedis</taxon>
        <taxon>Chytridiomycota</taxon>
        <taxon>Chytridiomycota incertae sedis</taxon>
        <taxon>Chytridiomycetes</taxon>
        <taxon>Rhizophydiales</taxon>
        <taxon>Terramycetaceae</taxon>
        <taxon>Boothiomyces</taxon>
    </lineage>
</organism>
<dbReference type="Pfam" id="PF00626">
    <property type="entry name" value="Gelsolin"/>
    <property type="match status" value="2"/>
</dbReference>
<keyword evidence="4" id="KW-1185">Reference proteome</keyword>
<evidence type="ECO:0000259" key="2">
    <source>
        <dbReference type="Pfam" id="PF00626"/>
    </source>
</evidence>
<protein>
    <recommendedName>
        <fullName evidence="2">Gelsolin-like domain-containing protein</fullName>
    </recommendedName>
</protein>
<comment type="caution">
    <text evidence="3">The sequence shown here is derived from an EMBL/GenBank/DDBJ whole genome shotgun (WGS) entry which is preliminary data.</text>
</comment>